<dbReference type="RefSeq" id="WP_185053591.1">
    <property type="nucleotide sequence ID" value="NZ_BAABIX010000008.1"/>
</dbReference>
<reference evidence="1 2" key="1">
    <citation type="submission" date="2020-08" db="EMBL/GenBank/DDBJ databases">
        <title>Genomic Encyclopedia of Type Strains, Phase IV (KMG-IV): sequencing the most valuable type-strain genomes for metagenomic binning, comparative biology and taxonomic classification.</title>
        <authorList>
            <person name="Goeker M."/>
        </authorList>
    </citation>
    <scope>NUCLEOTIDE SEQUENCE [LARGE SCALE GENOMIC DNA]</scope>
    <source>
        <strain evidence="1 2">DSM 45615</strain>
    </source>
</reference>
<comment type="caution">
    <text evidence="1">The sequence shown here is derived from an EMBL/GenBank/DDBJ whole genome shotgun (WGS) entry which is preliminary data.</text>
</comment>
<accession>A0A840PFU5</accession>
<protein>
    <submittedName>
        <fullName evidence="1">ABC-type transport system substrate-binding protein</fullName>
    </submittedName>
</protein>
<dbReference type="AlphaFoldDB" id="A0A840PFU5"/>
<dbReference type="Gene3D" id="3.10.105.10">
    <property type="entry name" value="Dipeptide-binding Protein, Domain 3"/>
    <property type="match status" value="1"/>
</dbReference>
<gene>
    <name evidence="1" type="ORF">HNP84_006462</name>
</gene>
<keyword evidence="2" id="KW-1185">Reference proteome</keyword>
<dbReference type="Proteomes" id="UP000578449">
    <property type="component" value="Unassembled WGS sequence"/>
</dbReference>
<dbReference type="EMBL" id="JACHGN010000015">
    <property type="protein sequence ID" value="MBB5136711.1"/>
    <property type="molecule type" value="Genomic_DNA"/>
</dbReference>
<name>A0A840PFU5_9ACTN</name>
<evidence type="ECO:0000313" key="1">
    <source>
        <dbReference type="EMBL" id="MBB5136711.1"/>
    </source>
</evidence>
<sequence>MIPGFTSTLPDPSGLMFSFVGKANMKANFLNAANFTTDTVEKNYPALAPESAATYDREARWAATRAVLTEVAEQVPYVPLFTRQNVYTMASGLTYLRSPSFYDKVSGTWIDLVRSSK</sequence>
<evidence type="ECO:0000313" key="2">
    <source>
        <dbReference type="Proteomes" id="UP000578449"/>
    </source>
</evidence>
<proteinExistence type="predicted"/>
<dbReference type="SUPFAM" id="SSF53850">
    <property type="entry name" value="Periplasmic binding protein-like II"/>
    <property type="match status" value="1"/>
</dbReference>
<organism evidence="1 2">
    <name type="scientific">Thermocatellispora tengchongensis</name>
    <dbReference type="NCBI Taxonomy" id="1073253"/>
    <lineage>
        <taxon>Bacteria</taxon>
        <taxon>Bacillati</taxon>
        <taxon>Actinomycetota</taxon>
        <taxon>Actinomycetes</taxon>
        <taxon>Streptosporangiales</taxon>
        <taxon>Streptosporangiaceae</taxon>
        <taxon>Thermocatellispora</taxon>
    </lineage>
</organism>